<dbReference type="SUPFAM" id="SSF49367">
    <property type="entry name" value="Superoxide reductase-like"/>
    <property type="match status" value="1"/>
</dbReference>
<evidence type="ECO:0000313" key="3">
    <source>
        <dbReference type="EMBL" id="RGN20548.1"/>
    </source>
</evidence>
<dbReference type="EMBL" id="JAQLYE010000064">
    <property type="protein sequence ID" value="MDB8019434.1"/>
    <property type="molecule type" value="Genomic_DNA"/>
</dbReference>
<dbReference type="AlphaFoldDB" id="A0A173VDA8"/>
<evidence type="ECO:0000313" key="4">
    <source>
        <dbReference type="Proteomes" id="UP000095673"/>
    </source>
</evidence>
<dbReference type="RefSeq" id="WP_055238616.1">
    <property type="nucleotide sequence ID" value="NZ_CP143947.1"/>
</dbReference>
<reference evidence="2" key="3">
    <citation type="submission" date="2023-01" db="EMBL/GenBank/DDBJ databases">
        <title>Human gut microbiome strain richness.</title>
        <authorList>
            <person name="Chen-Liaw A."/>
        </authorList>
    </citation>
    <scope>NUCLEOTIDE SEQUENCE</scope>
    <source>
        <strain evidence="2">1001283st1_D2_1001283B150209_150212</strain>
    </source>
</reference>
<dbReference type="EMBL" id="CYXM01000017">
    <property type="protein sequence ID" value="CUN25389.1"/>
    <property type="molecule type" value="Genomic_DNA"/>
</dbReference>
<evidence type="ECO:0000313" key="2">
    <source>
        <dbReference type="EMBL" id="MDB8019434.1"/>
    </source>
</evidence>
<dbReference type="EMBL" id="QSUG01000017">
    <property type="protein sequence ID" value="RGN20548.1"/>
    <property type="molecule type" value="Genomic_DNA"/>
</dbReference>
<sequence>MEVKYYVCNHCGSIIEMVKDKGVPVADFCLCDGEQVEEVYAYCNLHGLWKC</sequence>
<name>A0A173VDA8_9FIRM</name>
<proteinExistence type="predicted"/>
<evidence type="ECO:0000313" key="5">
    <source>
        <dbReference type="Proteomes" id="UP000260970"/>
    </source>
</evidence>
<dbReference type="OrthoDB" id="9814936at2"/>
<dbReference type="Proteomes" id="UP000095673">
    <property type="component" value="Unassembled WGS sequence"/>
</dbReference>
<gene>
    <name evidence="3" type="ORF">DXB72_13640</name>
    <name evidence="1" type="ORF">ERS852580_02947</name>
    <name evidence="2" type="ORF">PNE45_15625</name>
</gene>
<dbReference type="Proteomes" id="UP001212823">
    <property type="component" value="Unassembled WGS sequence"/>
</dbReference>
<organism evidence="1 4">
    <name type="scientific">Agathobacter rectalis</name>
    <dbReference type="NCBI Taxonomy" id="39491"/>
    <lineage>
        <taxon>Bacteria</taxon>
        <taxon>Bacillati</taxon>
        <taxon>Bacillota</taxon>
        <taxon>Clostridia</taxon>
        <taxon>Lachnospirales</taxon>
        <taxon>Lachnospiraceae</taxon>
        <taxon>Agathobacter</taxon>
    </lineage>
</organism>
<dbReference type="Gene3D" id="2.60.40.730">
    <property type="entry name" value="SOR catalytic domain"/>
    <property type="match status" value="1"/>
</dbReference>
<accession>A0A173VDA8</accession>
<evidence type="ECO:0000313" key="1">
    <source>
        <dbReference type="EMBL" id="CUN25389.1"/>
    </source>
</evidence>
<dbReference type="Proteomes" id="UP000260970">
    <property type="component" value="Unassembled WGS sequence"/>
</dbReference>
<reference evidence="3 5" key="2">
    <citation type="submission" date="2018-08" db="EMBL/GenBank/DDBJ databases">
        <title>A genome reference for cultivated species of the human gut microbiota.</title>
        <authorList>
            <person name="Zou Y."/>
            <person name="Xue W."/>
            <person name="Luo G."/>
        </authorList>
    </citation>
    <scope>NUCLEOTIDE SEQUENCE [LARGE SCALE GENOMIC DNA]</scope>
    <source>
        <strain evidence="3 5">OM05-6AA</strain>
    </source>
</reference>
<reference evidence="1 4" key="1">
    <citation type="submission" date="2015-09" db="EMBL/GenBank/DDBJ databases">
        <authorList>
            <consortium name="Pathogen Informatics"/>
        </authorList>
    </citation>
    <scope>NUCLEOTIDE SEQUENCE [LARGE SCALE GENOMIC DNA]</scope>
    <source>
        <strain evidence="1 4">2789STDY5834968</strain>
    </source>
</reference>
<dbReference type="InterPro" id="IPR036073">
    <property type="entry name" value="Desulfoferrodoxin_Fe-bd_dom_sf"/>
</dbReference>
<dbReference type="GO" id="GO:0016491">
    <property type="term" value="F:oxidoreductase activity"/>
    <property type="evidence" value="ECO:0007669"/>
    <property type="project" value="InterPro"/>
</dbReference>
<dbReference type="GO" id="GO:0005506">
    <property type="term" value="F:iron ion binding"/>
    <property type="evidence" value="ECO:0007669"/>
    <property type="project" value="InterPro"/>
</dbReference>
<protein>
    <submittedName>
        <fullName evidence="2">Desulfoferrodoxin</fullName>
    </submittedName>
</protein>